<dbReference type="EMBL" id="WOWK01000193">
    <property type="protein sequence ID" value="KAF0315629.1"/>
    <property type="molecule type" value="Genomic_DNA"/>
</dbReference>
<gene>
    <name evidence="2" type="ORF">GQ607_017116</name>
</gene>
<protein>
    <submittedName>
        <fullName evidence="2">Uncharacterized protein</fullName>
    </submittedName>
</protein>
<organism evidence="2 3">
    <name type="scientific">Colletotrichum asianum</name>
    <dbReference type="NCBI Taxonomy" id="702518"/>
    <lineage>
        <taxon>Eukaryota</taxon>
        <taxon>Fungi</taxon>
        <taxon>Dikarya</taxon>
        <taxon>Ascomycota</taxon>
        <taxon>Pezizomycotina</taxon>
        <taxon>Sordariomycetes</taxon>
        <taxon>Hypocreomycetidae</taxon>
        <taxon>Glomerellales</taxon>
        <taxon>Glomerellaceae</taxon>
        <taxon>Colletotrichum</taxon>
        <taxon>Colletotrichum gloeosporioides species complex</taxon>
    </lineage>
</organism>
<feature type="region of interest" description="Disordered" evidence="1">
    <location>
        <begin position="198"/>
        <end position="224"/>
    </location>
</feature>
<accession>A0A8H3VWW8</accession>
<name>A0A8H3VWW8_9PEZI</name>
<keyword evidence="3" id="KW-1185">Reference proteome</keyword>
<proteinExistence type="predicted"/>
<comment type="caution">
    <text evidence="2">The sequence shown here is derived from an EMBL/GenBank/DDBJ whole genome shotgun (WGS) entry which is preliminary data.</text>
</comment>
<dbReference type="AlphaFoldDB" id="A0A8H3VWW8"/>
<dbReference type="Proteomes" id="UP000434172">
    <property type="component" value="Unassembled WGS sequence"/>
</dbReference>
<reference evidence="2 3" key="1">
    <citation type="submission" date="2019-12" db="EMBL/GenBank/DDBJ databases">
        <title>A genome sequence resource for the geographically widespread anthracnose pathogen Colletotrichum asianum.</title>
        <authorList>
            <person name="Meng Y."/>
        </authorList>
    </citation>
    <scope>NUCLEOTIDE SEQUENCE [LARGE SCALE GENOMIC DNA]</scope>
    <source>
        <strain evidence="2 3">ICMP 18580</strain>
    </source>
</reference>
<evidence type="ECO:0000256" key="1">
    <source>
        <dbReference type="SAM" id="MobiDB-lite"/>
    </source>
</evidence>
<evidence type="ECO:0000313" key="3">
    <source>
        <dbReference type="Proteomes" id="UP000434172"/>
    </source>
</evidence>
<evidence type="ECO:0000313" key="2">
    <source>
        <dbReference type="EMBL" id="KAF0315629.1"/>
    </source>
</evidence>
<sequence>MMSCLPIGHGWGRVDRAARSIGGRNGLLVATFDAAAKSDHFGRFSTQTLLPTTTTLLPNDLTLISLIVAGIIQSPSGLHVQSLRLNWKTLLWPCPFTVRWMSSLGTGRPAAAGQRSQVAKHLRSVTGIVDAPPLRIPLVYLTSPMDATIATAAIIDATATDIAVAVTDTAPQLSCGSSLLAAEAEASSTAQLLRLRLPASSGPHDQTPACTSSSPSSPPGQLDV</sequence>